<comment type="pathway">
    <text evidence="1 2">Cofactor biosynthesis; thiamine diphosphate biosynthesis.</text>
</comment>
<evidence type="ECO:0000256" key="2">
    <source>
        <dbReference type="PIRNR" id="PIRNR003170"/>
    </source>
</evidence>
<dbReference type="PIRSF" id="PIRSF003170">
    <property type="entry name" value="Pet18p"/>
    <property type="match status" value="1"/>
</dbReference>
<evidence type="ECO:0000259" key="5">
    <source>
        <dbReference type="Pfam" id="PF03070"/>
    </source>
</evidence>
<dbReference type="GO" id="GO:0009228">
    <property type="term" value="P:thiamine biosynthetic process"/>
    <property type="evidence" value="ECO:0007669"/>
    <property type="project" value="UniProtKB-KW"/>
</dbReference>
<keyword evidence="2" id="KW-0378">Hydrolase</keyword>
<dbReference type="AlphaFoldDB" id="A0AA96WJU3"/>
<proteinExistence type="inferred from homology"/>
<dbReference type="PANTHER" id="PTHR43198">
    <property type="entry name" value="BIFUNCTIONAL TH2 PROTEIN"/>
    <property type="match status" value="1"/>
</dbReference>
<comment type="catalytic activity">
    <reaction evidence="2">
        <text>thiamine + H2O = 5-(2-hydroxyethyl)-4-methylthiazole + 4-amino-5-hydroxymethyl-2-methylpyrimidine + H(+)</text>
        <dbReference type="Rhea" id="RHEA:17509"/>
        <dbReference type="ChEBI" id="CHEBI:15377"/>
        <dbReference type="ChEBI" id="CHEBI:15378"/>
        <dbReference type="ChEBI" id="CHEBI:16892"/>
        <dbReference type="ChEBI" id="CHEBI:17957"/>
        <dbReference type="ChEBI" id="CHEBI:18385"/>
        <dbReference type="EC" id="3.5.99.2"/>
    </reaction>
</comment>
<feature type="binding site" evidence="4">
    <location>
        <position position="45"/>
    </location>
    <ligand>
        <name>substrate</name>
    </ligand>
</feature>
<comment type="catalytic activity">
    <reaction evidence="2">
        <text>4-amino-5-aminomethyl-2-methylpyrimidine + H2O = 4-amino-5-hydroxymethyl-2-methylpyrimidine + NH4(+)</text>
        <dbReference type="Rhea" id="RHEA:31799"/>
        <dbReference type="ChEBI" id="CHEBI:15377"/>
        <dbReference type="ChEBI" id="CHEBI:16892"/>
        <dbReference type="ChEBI" id="CHEBI:28938"/>
        <dbReference type="ChEBI" id="CHEBI:63416"/>
        <dbReference type="EC" id="3.5.99.2"/>
    </reaction>
</comment>
<dbReference type="InterPro" id="IPR016084">
    <property type="entry name" value="Haem_Oase-like_multi-hlx"/>
</dbReference>
<organism evidence="6">
    <name type="scientific">Leptolyngbya sp. NK1-12</name>
    <dbReference type="NCBI Taxonomy" id="2547451"/>
    <lineage>
        <taxon>Bacteria</taxon>
        <taxon>Bacillati</taxon>
        <taxon>Cyanobacteriota</taxon>
        <taxon>Cyanophyceae</taxon>
        <taxon>Leptolyngbyales</taxon>
        <taxon>Leptolyngbyaceae</taxon>
        <taxon>Leptolyngbya group</taxon>
        <taxon>Leptolyngbya</taxon>
    </lineage>
</organism>
<dbReference type="Pfam" id="PF03070">
    <property type="entry name" value="TENA_THI-4"/>
    <property type="match status" value="1"/>
</dbReference>
<evidence type="ECO:0000256" key="4">
    <source>
        <dbReference type="PIRSR" id="PIRSR003170-2"/>
    </source>
</evidence>
<dbReference type="CDD" id="cd19357">
    <property type="entry name" value="TenA_E_At3g16990-like"/>
    <property type="match status" value="1"/>
</dbReference>
<gene>
    <name evidence="6" type="ORF">HJG54_07150</name>
</gene>
<evidence type="ECO:0000256" key="1">
    <source>
        <dbReference type="ARBA" id="ARBA00004948"/>
    </source>
</evidence>
<dbReference type="GO" id="GO:0005829">
    <property type="term" value="C:cytosol"/>
    <property type="evidence" value="ECO:0007669"/>
    <property type="project" value="TreeGrafter"/>
</dbReference>
<keyword evidence="2" id="KW-0784">Thiamine biosynthesis</keyword>
<evidence type="ECO:0000256" key="3">
    <source>
        <dbReference type="PIRSR" id="PIRSR003170-1"/>
    </source>
</evidence>
<feature type="binding site" evidence="4">
    <location>
        <position position="130"/>
    </location>
    <ligand>
        <name>substrate</name>
    </ligand>
</feature>
<accession>A0AA96WJU3</accession>
<protein>
    <recommendedName>
        <fullName evidence="2">Aminopyrimidine aminohydrolase</fullName>
        <ecNumber evidence="2">3.5.99.2</ecNumber>
    </recommendedName>
</protein>
<dbReference type="InterPro" id="IPR026285">
    <property type="entry name" value="TenA_E"/>
</dbReference>
<dbReference type="EC" id="3.5.99.2" evidence="2"/>
<dbReference type="EMBL" id="CP053586">
    <property type="protein sequence ID" value="WNZ26479.1"/>
    <property type="molecule type" value="Genomic_DNA"/>
</dbReference>
<dbReference type="InterPro" id="IPR004305">
    <property type="entry name" value="Thiaminase-2/PQQC"/>
</dbReference>
<feature type="active site" description="Proton donor" evidence="3">
    <location>
        <position position="196"/>
    </location>
</feature>
<comment type="function">
    <text evidence="2">Catalyzes an amino-pyrimidine hydrolysis reaction at the C5' of the pyrimidine moiety of thiamine compounds, a reaction that is part of a thiamine salvage pathway. Thus, catalyzes the conversion of 4-amino-5-aminomethyl-2-methylpyrimidine to 4-amino-5-hydroxymethyl-2-methylpyrimidine (HMP).</text>
</comment>
<dbReference type="InterPro" id="IPR050967">
    <property type="entry name" value="Thiamine_Salvage_TenA"/>
</dbReference>
<sequence length="206" mass="23590">MPLTCQHLIKTYPAEWQAATVHPFLSQCRTGQIHADQFNTWLVQDYLFVIEFTRMAARLLAAAPVDHFDTLLNGLHALQIELSWFRDKADERQLTLDTAKQPTCQEYCDYMASLATTPYAVQATAFWAIEYAYNQGWQLPGHMVPPYDEFADRWGNPGFTEYVELLANQANAALQDAPEDVQQQAEAAFLRIARLETDFWQMAYSA</sequence>
<reference evidence="6" key="1">
    <citation type="submission" date="2020-05" db="EMBL/GenBank/DDBJ databases">
        <authorList>
            <person name="Zhu T."/>
            <person name="Keshari N."/>
            <person name="Lu X."/>
        </authorList>
    </citation>
    <scope>NUCLEOTIDE SEQUENCE</scope>
    <source>
        <strain evidence="6">NK1-12</strain>
    </source>
</reference>
<feature type="domain" description="Thiaminase-2/PQQC" evidence="5">
    <location>
        <begin position="16"/>
        <end position="205"/>
    </location>
</feature>
<name>A0AA96WJU3_9CYAN</name>
<dbReference type="PANTHER" id="PTHR43198:SF5">
    <property type="entry name" value="BIFUNCTIONAL TENA-E PROTEIN"/>
    <property type="match status" value="1"/>
</dbReference>
<dbReference type="Gene3D" id="1.20.910.10">
    <property type="entry name" value="Heme oxygenase-like"/>
    <property type="match status" value="1"/>
</dbReference>
<comment type="similarity">
    <text evidence="2">Belongs to the TenA family.</text>
</comment>
<dbReference type="SUPFAM" id="SSF48613">
    <property type="entry name" value="Heme oxygenase-like"/>
    <property type="match status" value="1"/>
</dbReference>
<evidence type="ECO:0000313" key="6">
    <source>
        <dbReference type="EMBL" id="WNZ26479.1"/>
    </source>
</evidence>
<feature type="binding site" evidence="4">
    <location>
        <position position="81"/>
    </location>
    <ligand>
        <name>substrate</name>
    </ligand>
</feature>
<dbReference type="GO" id="GO:0050334">
    <property type="term" value="F:thiaminase activity"/>
    <property type="evidence" value="ECO:0007669"/>
    <property type="project" value="UniProtKB-UniRule"/>
</dbReference>